<gene>
    <name evidence="2" type="ordered locus">CpB0850</name>
</gene>
<proteinExistence type="predicted"/>
<organism evidence="2 3">
    <name type="scientific">Chlamydia pneumoniae</name>
    <name type="common">Chlamydophila pneumoniae</name>
    <dbReference type="NCBI Taxonomy" id="83558"/>
    <lineage>
        <taxon>Bacteria</taxon>
        <taxon>Pseudomonadati</taxon>
        <taxon>Chlamydiota</taxon>
        <taxon>Chlamydiia</taxon>
        <taxon>Chlamydiales</taxon>
        <taxon>Chlamydiaceae</taxon>
        <taxon>Chlamydia/Chlamydophila group</taxon>
        <taxon>Chlamydia</taxon>
    </lineage>
</organism>
<sequence>MRLGNKPMQPFIFTLLCLTSLVSLVAFDAANARKRCACAQTIERGENFFSIKRSACAEIEYQEKSRHASAIERISKDKGKVTPKQIAKVATKKKQRYRLLQVPFSRPPNNSRYNLYALLSEPPECYSDTASWYAIFIRLLRRAYVDTGNVPPGSEYAIANALISNKQEILERGAQLGPDVIETLTLPEEQAEIFYKMLKGSSNSQSLLNFLHYEEKSLGHCKLNLIFMDPLLLEAVLDHPDAYRETSLLRDGIWEAVKRQEHAIQEHGQAAALELFKTRTDFRLELRDKMQLLLSRYDLLPLLNKKMFDYTLGSAGDYLFLVDPDTKAISRCRCPSKSIKL</sequence>
<evidence type="ECO:0000313" key="3">
    <source>
        <dbReference type="Proteomes" id="UP000000424"/>
    </source>
</evidence>
<reference evidence="2" key="1">
    <citation type="submission" date="2002-05" db="EMBL/GenBank/DDBJ databases">
        <title>The genome sequence of Chlamydia pneumoniae TW183 and comparison with other Chlamydia strains based on whole genome sequence analysis.</title>
        <authorList>
            <person name="Geng M.M."/>
            <person name="Schuhmacher A."/>
            <person name="Muehldorfer I."/>
            <person name="Bensch K.W."/>
            <person name="Schaefer K.P."/>
            <person name="Schneider S."/>
            <person name="Pohl T."/>
            <person name="Essig A."/>
            <person name="Marre R."/>
            <person name="Melchers K."/>
        </authorList>
    </citation>
    <scope>NUCLEOTIDE SEQUENCE [LARGE SCALE GENOMIC DNA]</scope>
    <source>
        <strain evidence="2">TW-183</strain>
    </source>
</reference>
<name>A0ABN3YQF3_CHLPN</name>
<keyword evidence="3" id="KW-1185">Reference proteome</keyword>
<dbReference type="EMBL" id="AE009440">
    <property type="protein sequence ID" value="AAP98779.1"/>
    <property type="molecule type" value="Genomic_DNA"/>
</dbReference>
<evidence type="ECO:0000256" key="1">
    <source>
        <dbReference type="SAM" id="SignalP"/>
    </source>
</evidence>
<dbReference type="Proteomes" id="UP000000424">
    <property type="component" value="Chromosome"/>
</dbReference>
<evidence type="ECO:0000313" key="2">
    <source>
        <dbReference type="EMBL" id="AAP98779.1"/>
    </source>
</evidence>
<protein>
    <submittedName>
        <fullName evidence="2">Uncharacterized protein</fullName>
    </submittedName>
</protein>
<accession>A0ABN3YQF3</accession>
<feature type="chain" id="PRO_5046452275" evidence="1">
    <location>
        <begin position="29"/>
        <end position="341"/>
    </location>
</feature>
<feature type="signal peptide" evidence="1">
    <location>
        <begin position="1"/>
        <end position="28"/>
    </location>
</feature>
<keyword evidence="1" id="KW-0732">Signal</keyword>